<evidence type="ECO:0000313" key="1">
    <source>
        <dbReference type="EMBL" id="KVW96940.1"/>
    </source>
</evidence>
<gene>
    <name evidence="1" type="ORF">ABW22_05825</name>
</gene>
<dbReference type="PATRIC" id="fig|36861.3.peg.625"/>
<protein>
    <recommendedName>
        <fullName evidence="3">YqjK-like protein</fullName>
    </recommendedName>
</protein>
<proteinExistence type="predicted"/>
<organism evidence="1 2">
    <name type="scientific">Thiobacillus denitrificans</name>
    <dbReference type="NCBI Taxonomy" id="36861"/>
    <lineage>
        <taxon>Bacteria</taxon>
        <taxon>Pseudomonadati</taxon>
        <taxon>Pseudomonadota</taxon>
        <taxon>Betaproteobacteria</taxon>
        <taxon>Nitrosomonadales</taxon>
        <taxon>Thiobacillaceae</taxon>
        <taxon>Thiobacillus</taxon>
    </lineage>
</organism>
<sequence length="97" mass="10952">MNEKLIHLAERRERLVAQVAAQRMALAQSIEPWRQPLARADQGLAVLRYIKSHPAWIVGGVALLAVLRPGRVRAGGVGKWLTRGWATWQIVRKLRGR</sequence>
<reference evidence="1 2" key="1">
    <citation type="journal article" date="2015" name="Appl. Environ. Microbiol.">
        <title>Aerobic and Anaerobic Thiosulfate Oxidation by a Cold-Adapted, Subglacial Chemoautotroph.</title>
        <authorList>
            <person name="Harrold Z.R."/>
            <person name="Skidmore M.L."/>
            <person name="Hamilton T.L."/>
            <person name="Desch L."/>
            <person name="Amada K."/>
            <person name="van Gelder W."/>
            <person name="Glover K."/>
            <person name="Roden E.E."/>
            <person name="Boyd E.S."/>
        </authorList>
    </citation>
    <scope>NUCLEOTIDE SEQUENCE [LARGE SCALE GENOMIC DNA]</scope>
    <source>
        <strain evidence="1 2">RG</strain>
    </source>
</reference>
<dbReference type="Pfam" id="PF13997">
    <property type="entry name" value="YqjK"/>
    <property type="match status" value="1"/>
</dbReference>
<dbReference type="OrthoDB" id="8900444at2"/>
<comment type="caution">
    <text evidence="1">The sequence shown here is derived from an EMBL/GenBank/DDBJ whole genome shotgun (WGS) entry which is preliminary data.</text>
</comment>
<name>A0A106BQT1_THIDE</name>
<dbReference type="InterPro" id="IPR025612">
    <property type="entry name" value="YqjK"/>
</dbReference>
<dbReference type="RefSeq" id="WP_059753119.1">
    <property type="nucleotide sequence ID" value="NZ_LDUG01000018.1"/>
</dbReference>
<dbReference type="EMBL" id="LDUG01000018">
    <property type="protein sequence ID" value="KVW96940.1"/>
    <property type="molecule type" value="Genomic_DNA"/>
</dbReference>
<dbReference type="AlphaFoldDB" id="A0A106BQT1"/>
<dbReference type="Proteomes" id="UP000064243">
    <property type="component" value="Unassembled WGS sequence"/>
</dbReference>
<accession>A0A106BQT1</accession>
<keyword evidence="2" id="KW-1185">Reference proteome</keyword>
<evidence type="ECO:0008006" key="3">
    <source>
        <dbReference type="Google" id="ProtNLM"/>
    </source>
</evidence>
<evidence type="ECO:0000313" key="2">
    <source>
        <dbReference type="Proteomes" id="UP000064243"/>
    </source>
</evidence>